<organism evidence="1 2">
    <name type="scientific">Fomitiporia mediterranea (strain MF3/22)</name>
    <name type="common">Grapevine white-rot fungus</name>
    <dbReference type="NCBI Taxonomy" id="694068"/>
    <lineage>
        <taxon>Eukaryota</taxon>
        <taxon>Fungi</taxon>
        <taxon>Dikarya</taxon>
        <taxon>Basidiomycota</taxon>
        <taxon>Agaricomycotina</taxon>
        <taxon>Agaricomycetes</taxon>
        <taxon>Hymenochaetales</taxon>
        <taxon>Hymenochaetaceae</taxon>
        <taxon>Fomitiporia</taxon>
    </lineage>
</organism>
<dbReference type="KEGG" id="fme:FOMMEDRAFT_99991"/>
<evidence type="ECO:0000313" key="2">
    <source>
        <dbReference type="Proteomes" id="UP000053630"/>
    </source>
</evidence>
<accession>R7SF68</accession>
<protein>
    <submittedName>
        <fullName evidence="1">Uncharacterized protein</fullName>
    </submittedName>
</protein>
<dbReference type="AlphaFoldDB" id="R7SF68"/>
<feature type="non-terminal residue" evidence="1">
    <location>
        <position position="1"/>
    </location>
</feature>
<reference evidence="2" key="1">
    <citation type="journal article" date="2012" name="Science">
        <title>The Paleozoic origin of enzymatic lignin decomposition reconstructed from 31 fungal genomes.</title>
        <authorList>
            <person name="Floudas D."/>
            <person name="Binder M."/>
            <person name="Riley R."/>
            <person name="Barry K."/>
            <person name="Blanchette R.A."/>
            <person name="Henrissat B."/>
            <person name="Martinez A.T."/>
            <person name="Otillar R."/>
            <person name="Spatafora J.W."/>
            <person name="Yadav J.S."/>
            <person name="Aerts A."/>
            <person name="Benoit I."/>
            <person name="Boyd A."/>
            <person name="Carlson A."/>
            <person name="Copeland A."/>
            <person name="Coutinho P.M."/>
            <person name="de Vries R.P."/>
            <person name="Ferreira P."/>
            <person name="Findley K."/>
            <person name="Foster B."/>
            <person name="Gaskell J."/>
            <person name="Glotzer D."/>
            <person name="Gorecki P."/>
            <person name="Heitman J."/>
            <person name="Hesse C."/>
            <person name="Hori C."/>
            <person name="Igarashi K."/>
            <person name="Jurgens J.A."/>
            <person name="Kallen N."/>
            <person name="Kersten P."/>
            <person name="Kohler A."/>
            <person name="Kuees U."/>
            <person name="Kumar T.K.A."/>
            <person name="Kuo A."/>
            <person name="LaButti K."/>
            <person name="Larrondo L.F."/>
            <person name="Lindquist E."/>
            <person name="Ling A."/>
            <person name="Lombard V."/>
            <person name="Lucas S."/>
            <person name="Lundell T."/>
            <person name="Martin R."/>
            <person name="McLaughlin D.J."/>
            <person name="Morgenstern I."/>
            <person name="Morin E."/>
            <person name="Murat C."/>
            <person name="Nagy L.G."/>
            <person name="Nolan M."/>
            <person name="Ohm R.A."/>
            <person name="Patyshakuliyeva A."/>
            <person name="Rokas A."/>
            <person name="Ruiz-Duenas F.J."/>
            <person name="Sabat G."/>
            <person name="Salamov A."/>
            <person name="Samejima M."/>
            <person name="Schmutz J."/>
            <person name="Slot J.C."/>
            <person name="St John F."/>
            <person name="Stenlid J."/>
            <person name="Sun H."/>
            <person name="Sun S."/>
            <person name="Syed K."/>
            <person name="Tsang A."/>
            <person name="Wiebenga A."/>
            <person name="Young D."/>
            <person name="Pisabarro A."/>
            <person name="Eastwood D.C."/>
            <person name="Martin F."/>
            <person name="Cullen D."/>
            <person name="Grigoriev I.V."/>
            <person name="Hibbett D.S."/>
        </authorList>
    </citation>
    <scope>NUCLEOTIDE SEQUENCE [LARGE SCALE GENOMIC DNA]</scope>
    <source>
        <strain evidence="2">MF3/22</strain>
    </source>
</reference>
<gene>
    <name evidence="1" type="ORF">FOMMEDRAFT_99991</name>
</gene>
<sequence>SLAVKYHGSHGDHAEDQKAKHRLLGEWKAEMTRRELGVRFLDEIPDEQREDAILEAQTCKKEEMGEERWNLLNEQETLKELVDFFADEAFLQLTEDERRRLKLWIWTGCDMHKDLNAVKGGDSAMREKWKEMKDSPVILANRDNAAVLSVFEGAPEAPDGLEDDEEGIREENPAEKRAREVSSAGAVKLCSLLGALLNHKDDKKGQHHSFRDYAMGKLGRMFTFPDTSNTRYSSYLDAAAETSTNLDFYVGYMHYLRLRKTSRSLNNLETNVLKALSDGPTITELAVLTLYQEAVSHPYIKSVRSGGLKTNALTLCHLQAAVKVHIRTLIEDPQIILSPDAKPEDAILNVNDGIGKESRPEAVRAVHNMSSCLPYLEEMFVAFLEGALTTWERFTSEFGSDGLIAALTEGERDVAFMPATNDANEGALGAY</sequence>
<dbReference type="OrthoDB" id="3236156at2759"/>
<proteinExistence type="predicted"/>
<evidence type="ECO:0000313" key="1">
    <source>
        <dbReference type="EMBL" id="EJC97348.1"/>
    </source>
</evidence>
<dbReference type="EMBL" id="JH718978">
    <property type="protein sequence ID" value="EJC97348.1"/>
    <property type="molecule type" value="Genomic_DNA"/>
</dbReference>
<dbReference type="eggNOG" id="ENOG502SI1J">
    <property type="taxonomic scope" value="Eukaryota"/>
</dbReference>
<dbReference type="RefSeq" id="XP_007272390.1">
    <property type="nucleotide sequence ID" value="XM_007272328.1"/>
</dbReference>
<dbReference type="GeneID" id="18681045"/>
<dbReference type="Proteomes" id="UP000053630">
    <property type="component" value="Unassembled WGS sequence"/>
</dbReference>
<dbReference type="OMA" id="INIVANC"/>
<keyword evidence="2" id="KW-1185">Reference proteome</keyword>
<name>R7SF68_FOMME</name>